<gene>
    <name evidence="1" type="ORF">Zmor_025763</name>
</gene>
<dbReference type="AlphaFoldDB" id="A0AA38M405"/>
<accession>A0AA38M405</accession>
<protein>
    <submittedName>
        <fullName evidence="1">Uncharacterized protein</fullName>
    </submittedName>
</protein>
<sequence length="97" mass="11220">MRMYVYVRPMNMETEEETSFRISCHRRRSFRGRPPMTLNDDHHGFDGLFGAARYRKTRGGFLPGRGLLTPEPAAKTAGKGAIKWALWTEQTIIDYKL</sequence>
<evidence type="ECO:0000313" key="1">
    <source>
        <dbReference type="EMBL" id="KAJ3643025.1"/>
    </source>
</evidence>
<proteinExistence type="predicted"/>
<organism evidence="1 2">
    <name type="scientific">Zophobas morio</name>
    <dbReference type="NCBI Taxonomy" id="2755281"/>
    <lineage>
        <taxon>Eukaryota</taxon>
        <taxon>Metazoa</taxon>
        <taxon>Ecdysozoa</taxon>
        <taxon>Arthropoda</taxon>
        <taxon>Hexapoda</taxon>
        <taxon>Insecta</taxon>
        <taxon>Pterygota</taxon>
        <taxon>Neoptera</taxon>
        <taxon>Endopterygota</taxon>
        <taxon>Coleoptera</taxon>
        <taxon>Polyphaga</taxon>
        <taxon>Cucujiformia</taxon>
        <taxon>Tenebrionidae</taxon>
        <taxon>Zophobas</taxon>
    </lineage>
</organism>
<name>A0AA38M405_9CUCU</name>
<keyword evidence="2" id="KW-1185">Reference proteome</keyword>
<comment type="caution">
    <text evidence="1">The sequence shown here is derived from an EMBL/GenBank/DDBJ whole genome shotgun (WGS) entry which is preliminary data.</text>
</comment>
<dbReference type="Proteomes" id="UP001168821">
    <property type="component" value="Unassembled WGS sequence"/>
</dbReference>
<dbReference type="EMBL" id="JALNTZ010000008">
    <property type="protein sequence ID" value="KAJ3643025.1"/>
    <property type="molecule type" value="Genomic_DNA"/>
</dbReference>
<evidence type="ECO:0000313" key="2">
    <source>
        <dbReference type="Proteomes" id="UP001168821"/>
    </source>
</evidence>
<reference evidence="1" key="1">
    <citation type="journal article" date="2023" name="G3 (Bethesda)">
        <title>Whole genome assemblies of Zophobas morio and Tenebrio molitor.</title>
        <authorList>
            <person name="Kaur S."/>
            <person name="Stinson S.A."/>
            <person name="diCenzo G.C."/>
        </authorList>
    </citation>
    <scope>NUCLEOTIDE SEQUENCE</scope>
    <source>
        <strain evidence="1">QUZm001</strain>
    </source>
</reference>